<feature type="region of interest" description="Disordered" evidence="1">
    <location>
        <begin position="98"/>
        <end position="149"/>
    </location>
</feature>
<keyword evidence="3" id="KW-1185">Reference proteome</keyword>
<organism evidence="2 3">
    <name type="scientific">Molossus molossus</name>
    <name type="common">Pallas' mastiff bat</name>
    <name type="synonym">Vespertilio molossus</name>
    <dbReference type="NCBI Taxonomy" id="27622"/>
    <lineage>
        <taxon>Eukaryota</taxon>
        <taxon>Metazoa</taxon>
        <taxon>Chordata</taxon>
        <taxon>Craniata</taxon>
        <taxon>Vertebrata</taxon>
        <taxon>Euteleostomi</taxon>
        <taxon>Mammalia</taxon>
        <taxon>Eutheria</taxon>
        <taxon>Laurasiatheria</taxon>
        <taxon>Chiroptera</taxon>
        <taxon>Yangochiroptera</taxon>
        <taxon>Molossidae</taxon>
        <taxon>Molossus</taxon>
    </lineage>
</organism>
<protein>
    <submittedName>
        <fullName evidence="2">Uncharacterized protein</fullName>
    </submittedName>
</protein>
<comment type="caution">
    <text evidence="2">The sequence shown here is derived from an EMBL/GenBank/DDBJ whole genome shotgun (WGS) entry which is preliminary data.</text>
</comment>
<proteinExistence type="predicted"/>
<sequence length="149" mass="16449">MEVGMGGGVVNRMGHKNQPNKKYHTESFYLVKHQATNDASPSERPLPCYCTMSRDQKRSFQTLPRPPAGPAQRHHPHWILEWSSSTYRVKGTSCWSLQARGGPTGTFQAEGQASRSPRGPLPPPQGSLPHPDITDLPGSSEPPFLLHTD</sequence>
<dbReference type="Proteomes" id="UP000550707">
    <property type="component" value="Unassembled WGS sequence"/>
</dbReference>
<evidence type="ECO:0000313" key="2">
    <source>
        <dbReference type="EMBL" id="KAF6413631.1"/>
    </source>
</evidence>
<evidence type="ECO:0000313" key="3">
    <source>
        <dbReference type="Proteomes" id="UP000550707"/>
    </source>
</evidence>
<dbReference type="AlphaFoldDB" id="A0A7J8CRZ4"/>
<feature type="compositionally biased region" description="Polar residues" evidence="1">
    <location>
        <begin position="105"/>
        <end position="114"/>
    </location>
</feature>
<evidence type="ECO:0000256" key="1">
    <source>
        <dbReference type="SAM" id="MobiDB-lite"/>
    </source>
</evidence>
<name>A0A7J8CRZ4_MOLMO</name>
<dbReference type="EMBL" id="JACASF010000020">
    <property type="protein sequence ID" value="KAF6413631.1"/>
    <property type="molecule type" value="Genomic_DNA"/>
</dbReference>
<reference evidence="2 3" key="1">
    <citation type="journal article" date="2020" name="Nature">
        <title>Six reference-quality genomes reveal evolution of bat adaptations.</title>
        <authorList>
            <person name="Jebb D."/>
            <person name="Huang Z."/>
            <person name="Pippel M."/>
            <person name="Hughes G.M."/>
            <person name="Lavrichenko K."/>
            <person name="Devanna P."/>
            <person name="Winkler S."/>
            <person name="Jermiin L.S."/>
            <person name="Skirmuntt E.C."/>
            <person name="Katzourakis A."/>
            <person name="Burkitt-Gray L."/>
            <person name="Ray D.A."/>
            <person name="Sullivan K.A.M."/>
            <person name="Roscito J.G."/>
            <person name="Kirilenko B.M."/>
            <person name="Davalos L.M."/>
            <person name="Corthals A.P."/>
            <person name="Power M.L."/>
            <person name="Jones G."/>
            <person name="Ransome R.D."/>
            <person name="Dechmann D.K.N."/>
            <person name="Locatelli A.G."/>
            <person name="Puechmaille S.J."/>
            <person name="Fedrigo O."/>
            <person name="Jarvis E.D."/>
            <person name="Hiller M."/>
            <person name="Vernes S.C."/>
            <person name="Myers E.W."/>
            <person name="Teeling E.C."/>
        </authorList>
    </citation>
    <scope>NUCLEOTIDE SEQUENCE [LARGE SCALE GENOMIC DNA]</scope>
    <source>
        <strain evidence="2">MMolMol1</strain>
        <tissue evidence="2">Muscle</tissue>
    </source>
</reference>
<accession>A0A7J8CRZ4</accession>
<gene>
    <name evidence="2" type="ORF">HJG59_009805</name>
</gene>
<feature type="region of interest" description="Disordered" evidence="1">
    <location>
        <begin position="1"/>
        <end position="20"/>
    </location>
</feature>
<dbReference type="InParanoid" id="A0A7J8CRZ4"/>